<proteinExistence type="predicted"/>
<dbReference type="NCBIfam" id="TIGR01637">
    <property type="entry name" value="phage_arpU"/>
    <property type="match status" value="1"/>
</dbReference>
<accession>A0A2C6WSA5</accession>
<protein>
    <submittedName>
        <fullName evidence="1">Uncharacterized protein</fullName>
    </submittedName>
</protein>
<dbReference type="RefSeq" id="WP_099089325.1">
    <property type="nucleotide sequence ID" value="NZ_MRZN01000002.1"/>
</dbReference>
<gene>
    <name evidence="1" type="ORF">BTJ66_02005</name>
</gene>
<dbReference type="AlphaFoldDB" id="A0A2C6WSA5"/>
<name>A0A2C6WSA5_9STAP</name>
<evidence type="ECO:0000313" key="1">
    <source>
        <dbReference type="EMBL" id="PHK50636.1"/>
    </source>
</evidence>
<sequence>MNSISQLLDDGLNTLSAEESIIIGRRYLVKNNDTDYQIYTEMHLGKTKYYKMKKRAVNKMGIHLNLEFYK</sequence>
<dbReference type="Proteomes" id="UP000223828">
    <property type="component" value="Unassembled WGS sequence"/>
</dbReference>
<reference evidence="2" key="1">
    <citation type="submission" date="2017-10" db="EMBL/GenBank/DDBJ databases">
        <title>Staphylococcus edaphicus sp. nov., isolated in Antarctica, harbouring mecC gene and genomic islands essential in adaptation to extreme environment.</title>
        <authorList>
            <person name="Pantucek R."/>
            <person name="Sedlacek I."/>
            <person name="Indrakova A."/>
            <person name="Vrbovska V."/>
            <person name="Maslanova I."/>
            <person name="Kovarovic V."/>
            <person name="Svec P."/>
            <person name="Kralova S."/>
            <person name="Kristofova L."/>
            <person name="Keklakova J."/>
            <person name="Petras P."/>
            <person name="Doskar J."/>
        </authorList>
    </citation>
    <scope>NUCLEOTIDE SEQUENCE [LARGE SCALE GENOMIC DNA]</scope>
    <source>
        <strain evidence="2">CCM 5085</strain>
    </source>
</reference>
<comment type="caution">
    <text evidence="1">The sequence shown here is derived from an EMBL/GenBank/DDBJ whole genome shotgun (WGS) entry which is preliminary data.</text>
</comment>
<evidence type="ECO:0000313" key="2">
    <source>
        <dbReference type="Proteomes" id="UP000223828"/>
    </source>
</evidence>
<dbReference type="EMBL" id="MRZN01000002">
    <property type="protein sequence ID" value="PHK50636.1"/>
    <property type="molecule type" value="Genomic_DNA"/>
</dbReference>
<dbReference type="InterPro" id="IPR006524">
    <property type="entry name" value="ArpU-like"/>
</dbReference>
<dbReference type="OrthoDB" id="1797434at2"/>
<organism evidence="1 2">
    <name type="scientific">Staphylococcus edaphicus</name>
    <dbReference type="NCBI Taxonomy" id="1955013"/>
    <lineage>
        <taxon>Bacteria</taxon>
        <taxon>Bacillati</taxon>
        <taxon>Bacillota</taxon>
        <taxon>Bacilli</taxon>
        <taxon>Bacillales</taxon>
        <taxon>Staphylococcaceae</taxon>
        <taxon>Staphylococcus</taxon>
    </lineage>
</organism>